<dbReference type="GO" id="GO:0016491">
    <property type="term" value="F:oxidoreductase activity"/>
    <property type="evidence" value="ECO:0007669"/>
    <property type="project" value="UniProtKB-KW"/>
</dbReference>
<dbReference type="STRING" id="205917.A0A4Y9YDD6"/>
<evidence type="ECO:0000256" key="1">
    <source>
        <dbReference type="ARBA" id="ARBA00001974"/>
    </source>
</evidence>
<keyword evidence="3" id="KW-0285">Flavoprotein</keyword>
<proteinExistence type="inferred from homology"/>
<reference evidence="7 8" key="1">
    <citation type="submission" date="2019-02" db="EMBL/GenBank/DDBJ databases">
        <title>Genome sequencing of the rare red list fungi Dentipellis fragilis.</title>
        <authorList>
            <person name="Buettner E."/>
            <person name="Kellner H."/>
        </authorList>
    </citation>
    <scope>NUCLEOTIDE SEQUENCE [LARGE SCALE GENOMIC DNA]</scope>
    <source>
        <strain evidence="7 8">DSM 105465</strain>
    </source>
</reference>
<dbReference type="SUPFAM" id="SSF56176">
    <property type="entry name" value="FAD-binding/transporter-associated domain-like"/>
    <property type="match status" value="1"/>
</dbReference>
<evidence type="ECO:0000256" key="4">
    <source>
        <dbReference type="ARBA" id="ARBA00022827"/>
    </source>
</evidence>
<protein>
    <recommendedName>
        <fullName evidence="6">FAD-binding PCMH-type domain-containing protein</fullName>
    </recommendedName>
</protein>
<evidence type="ECO:0000256" key="2">
    <source>
        <dbReference type="ARBA" id="ARBA00005466"/>
    </source>
</evidence>
<name>A0A4Y9YDD6_9AGAM</name>
<comment type="cofactor">
    <cofactor evidence="1">
        <name>FAD</name>
        <dbReference type="ChEBI" id="CHEBI:57692"/>
    </cofactor>
</comment>
<keyword evidence="8" id="KW-1185">Reference proteome</keyword>
<dbReference type="Gene3D" id="3.30.43.10">
    <property type="entry name" value="Uridine Diphospho-n-acetylenolpyruvylglucosamine Reductase, domain 2"/>
    <property type="match status" value="1"/>
</dbReference>
<dbReference type="PROSITE" id="PS51387">
    <property type="entry name" value="FAD_PCMH"/>
    <property type="match status" value="1"/>
</dbReference>
<dbReference type="InterPro" id="IPR016167">
    <property type="entry name" value="FAD-bd_PCMH_sub1"/>
</dbReference>
<dbReference type="PANTHER" id="PTHR42973">
    <property type="entry name" value="BINDING OXIDOREDUCTASE, PUTATIVE (AFU_ORTHOLOGUE AFUA_1G17690)-RELATED"/>
    <property type="match status" value="1"/>
</dbReference>
<evidence type="ECO:0000256" key="5">
    <source>
        <dbReference type="ARBA" id="ARBA00023002"/>
    </source>
</evidence>
<dbReference type="Proteomes" id="UP000298327">
    <property type="component" value="Unassembled WGS sequence"/>
</dbReference>
<dbReference type="AlphaFoldDB" id="A0A4Y9YDD6"/>
<dbReference type="InterPro" id="IPR036318">
    <property type="entry name" value="FAD-bd_PCMH-like_sf"/>
</dbReference>
<keyword evidence="4" id="KW-0274">FAD</keyword>
<dbReference type="Gene3D" id="3.40.462.20">
    <property type="match status" value="1"/>
</dbReference>
<sequence>MSDFASFKQAFKGDLLTPEHPEYEKSLERWAANSQRRAAIVAFVKDTDDISLALKYAREHNLPIAVKGGGHNPAGSSSVEGGLVIDQSKYRNGARIDAEKKLAYVGGGALWEAVDKAAIAHGLATTGGTVNHTGVGGLTLGGGYGFLAGEHGLVIDNLVQATVVTADGAVYVTSATENPDLFWAIRGGGSNFGVVAEFVLKLHPQRRTVFAGLLVYPASALDQLMPLLVEKYKKGLKAKETFLQVITRGPDHSPCVVFVVFWNGSEEEGRAHYKPFLDLNPIVNTCGEIPFERLNSLQNDKVPHGKNYYLKPIYQPGPDIDIAKKISQRIVELTSAHSDVIEEIAFIYEFWPLDKICSVPQGETAFQRIRRLSGVTHIIFKENTEEHLKTTRMVAKELIDITHTMKDNLPQDQNTGYANYNSDQVSSLAANEVMTTSKSEALFGDNLKRLADLKRKYDPEMVFSKWFSISPAVAATAAQHTEGFCFVTCAIRRALAMAVATGALMLRLLAVAKHGNGAHFDRWTAGLASGGSRQLGNAAASIFTNMGSYDVRASSPRLQISTTAFTITLSARRYTQNATPHVDITHGVRGRFVST</sequence>
<evidence type="ECO:0000256" key="3">
    <source>
        <dbReference type="ARBA" id="ARBA00022630"/>
    </source>
</evidence>
<dbReference type="Gene3D" id="3.30.465.10">
    <property type="match status" value="1"/>
</dbReference>
<dbReference type="InterPro" id="IPR012951">
    <property type="entry name" value="BBE"/>
</dbReference>
<feature type="domain" description="FAD-binding PCMH-type" evidence="6">
    <location>
        <begin position="33"/>
        <end position="205"/>
    </location>
</feature>
<evidence type="ECO:0000313" key="7">
    <source>
        <dbReference type="EMBL" id="TFY60222.1"/>
    </source>
</evidence>
<accession>A0A4Y9YDD6</accession>
<comment type="similarity">
    <text evidence="2">Belongs to the oxygen-dependent FAD-linked oxidoreductase family.</text>
</comment>
<evidence type="ECO:0000313" key="8">
    <source>
        <dbReference type="Proteomes" id="UP000298327"/>
    </source>
</evidence>
<dbReference type="GO" id="GO:0071949">
    <property type="term" value="F:FAD binding"/>
    <property type="evidence" value="ECO:0007669"/>
    <property type="project" value="InterPro"/>
</dbReference>
<evidence type="ECO:0000259" key="6">
    <source>
        <dbReference type="PROSITE" id="PS51387"/>
    </source>
</evidence>
<dbReference type="Pfam" id="PF01565">
    <property type="entry name" value="FAD_binding_4"/>
    <property type="match status" value="1"/>
</dbReference>
<dbReference type="InterPro" id="IPR006094">
    <property type="entry name" value="Oxid_FAD_bind_N"/>
</dbReference>
<dbReference type="InterPro" id="IPR016169">
    <property type="entry name" value="FAD-bd_PCMH_sub2"/>
</dbReference>
<gene>
    <name evidence="7" type="ORF">EVG20_g7495</name>
</gene>
<comment type="caution">
    <text evidence="7">The sequence shown here is derived from an EMBL/GenBank/DDBJ whole genome shotgun (WGS) entry which is preliminary data.</text>
</comment>
<dbReference type="InterPro" id="IPR016166">
    <property type="entry name" value="FAD-bd_PCMH"/>
</dbReference>
<dbReference type="OrthoDB" id="415825at2759"/>
<dbReference type="EMBL" id="SEOQ01000575">
    <property type="protein sequence ID" value="TFY60222.1"/>
    <property type="molecule type" value="Genomic_DNA"/>
</dbReference>
<keyword evidence="5" id="KW-0560">Oxidoreductase</keyword>
<dbReference type="InterPro" id="IPR050416">
    <property type="entry name" value="FAD-linked_Oxidoreductase"/>
</dbReference>
<dbReference type="Pfam" id="PF08031">
    <property type="entry name" value="BBE"/>
    <property type="match status" value="1"/>
</dbReference>
<organism evidence="7 8">
    <name type="scientific">Dentipellis fragilis</name>
    <dbReference type="NCBI Taxonomy" id="205917"/>
    <lineage>
        <taxon>Eukaryota</taxon>
        <taxon>Fungi</taxon>
        <taxon>Dikarya</taxon>
        <taxon>Basidiomycota</taxon>
        <taxon>Agaricomycotina</taxon>
        <taxon>Agaricomycetes</taxon>
        <taxon>Russulales</taxon>
        <taxon>Hericiaceae</taxon>
        <taxon>Dentipellis</taxon>
    </lineage>
</organism>
<dbReference type="PANTHER" id="PTHR42973:SF39">
    <property type="entry name" value="FAD-BINDING PCMH-TYPE DOMAIN-CONTAINING PROTEIN"/>
    <property type="match status" value="1"/>
</dbReference>